<protein>
    <submittedName>
        <fullName evidence="3">Uncharacterized protein</fullName>
    </submittedName>
</protein>
<organism evidence="3">
    <name type="scientific">uncultured Caudovirales phage</name>
    <dbReference type="NCBI Taxonomy" id="2100421"/>
    <lineage>
        <taxon>Viruses</taxon>
        <taxon>Duplodnaviria</taxon>
        <taxon>Heunggongvirae</taxon>
        <taxon>Uroviricota</taxon>
        <taxon>Caudoviricetes</taxon>
        <taxon>Peduoviridae</taxon>
        <taxon>Maltschvirus</taxon>
        <taxon>Maltschvirus maltsch</taxon>
    </lineage>
</organism>
<feature type="region of interest" description="Disordered" evidence="1">
    <location>
        <begin position="1"/>
        <end position="29"/>
    </location>
</feature>
<keyword evidence="2" id="KW-1133">Transmembrane helix</keyword>
<keyword evidence="2" id="KW-0472">Membrane</keyword>
<evidence type="ECO:0000313" key="3">
    <source>
        <dbReference type="EMBL" id="CAB4150324.1"/>
    </source>
</evidence>
<name>A0A6J5MTW5_9CAUD</name>
<feature type="compositionally biased region" description="Basic and acidic residues" evidence="1">
    <location>
        <begin position="1"/>
        <end position="13"/>
    </location>
</feature>
<evidence type="ECO:0000256" key="1">
    <source>
        <dbReference type="SAM" id="MobiDB-lite"/>
    </source>
</evidence>
<dbReference type="EMBL" id="LR796544">
    <property type="protein sequence ID" value="CAB4150324.1"/>
    <property type="molecule type" value="Genomic_DNA"/>
</dbReference>
<accession>A0A6J5MTW5</accession>
<reference evidence="3" key="1">
    <citation type="submission" date="2020-04" db="EMBL/GenBank/DDBJ databases">
        <authorList>
            <person name="Chiriac C."/>
            <person name="Salcher M."/>
            <person name="Ghai R."/>
            <person name="Kavagutti S V."/>
        </authorList>
    </citation>
    <scope>NUCLEOTIDE SEQUENCE</scope>
</reference>
<keyword evidence="2" id="KW-0812">Transmembrane</keyword>
<feature type="region of interest" description="Disordered" evidence="1">
    <location>
        <begin position="80"/>
        <end position="100"/>
    </location>
</feature>
<gene>
    <name evidence="3" type="ORF">UFOVP567_14</name>
</gene>
<sequence>MQSSDRLRSEARSRGGTLDSGNGEVAPRPVLRGATFAPLAVVFQKSVDKSPESDIALALFVVIFLSYAFGTLIAEWLRREDQEEKNRAERQRDDEDQREQ</sequence>
<feature type="transmembrane region" description="Helical" evidence="2">
    <location>
        <begin position="55"/>
        <end position="77"/>
    </location>
</feature>
<proteinExistence type="predicted"/>
<evidence type="ECO:0000256" key="2">
    <source>
        <dbReference type="SAM" id="Phobius"/>
    </source>
</evidence>